<reference evidence="3 4" key="1">
    <citation type="journal article" date="2023" name="Commun. Biol.">
        <title>Genome analysis of Parmales, the sister group of diatoms, reveals the evolutionary specialization of diatoms from phago-mixotrophs to photoautotrophs.</title>
        <authorList>
            <person name="Ban H."/>
            <person name="Sato S."/>
            <person name="Yoshikawa S."/>
            <person name="Yamada K."/>
            <person name="Nakamura Y."/>
            <person name="Ichinomiya M."/>
            <person name="Sato N."/>
            <person name="Blanc-Mathieu R."/>
            <person name="Endo H."/>
            <person name="Kuwata A."/>
            <person name="Ogata H."/>
        </authorList>
    </citation>
    <scope>NUCLEOTIDE SEQUENCE [LARGE SCALE GENOMIC DNA]</scope>
</reference>
<evidence type="ECO:0000313" key="4">
    <source>
        <dbReference type="Proteomes" id="UP001165060"/>
    </source>
</evidence>
<keyword evidence="1" id="KW-0175">Coiled coil</keyword>
<keyword evidence="4" id="KW-1185">Reference proteome</keyword>
<name>A0ABQ6N1I3_9STRA</name>
<accession>A0ABQ6N1I3</accession>
<evidence type="ECO:0000256" key="1">
    <source>
        <dbReference type="SAM" id="Coils"/>
    </source>
</evidence>
<sequence>MEDMTETIGALGRSYAEKANLEAELDLLEDELEATVEELDAGVYLQPSALPETPTPHRRD</sequence>
<evidence type="ECO:0000256" key="2">
    <source>
        <dbReference type="SAM" id="MobiDB-lite"/>
    </source>
</evidence>
<dbReference type="EMBL" id="BRYB01004825">
    <property type="protein sequence ID" value="GMI37535.1"/>
    <property type="molecule type" value="Genomic_DNA"/>
</dbReference>
<dbReference type="Proteomes" id="UP001165060">
    <property type="component" value="Unassembled WGS sequence"/>
</dbReference>
<evidence type="ECO:0000313" key="3">
    <source>
        <dbReference type="EMBL" id="GMI37535.1"/>
    </source>
</evidence>
<proteinExistence type="predicted"/>
<protein>
    <submittedName>
        <fullName evidence="3">Uncharacterized protein</fullName>
    </submittedName>
</protein>
<feature type="non-terminal residue" evidence="3">
    <location>
        <position position="60"/>
    </location>
</feature>
<feature type="coiled-coil region" evidence="1">
    <location>
        <begin position="11"/>
        <end position="38"/>
    </location>
</feature>
<feature type="region of interest" description="Disordered" evidence="2">
    <location>
        <begin position="39"/>
        <end position="60"/>
    </location>
</feature>
<comment type="caution">
    <text evidence="3">The sequence shown here is derived from an EMBL/GenBank/DDBJ whole genome shotgun (WGS) entry which is preliminary data.</text>
</comment>
<gene>
    <name evidence="3" type="ORF">TeGR_g4405</name>
</gene>
<organism evidence="3 4">
    <name type="scientific">Tetraparma gracilis</name>
    <dbReference type="NCBI Taxonomy" id="2962635"/>
    <lineage>
        <taxon>Eukaryota</taxon>
        <taxon>Sar</taxon>
        <taxon>Stramenopiles</taxon>
        <taxon>Ochrophyta</taxon>
        <taxon>Bolidophyceae</taxon>
        <taxon>Parmales</taxon>
        <taxon>Triparmaceae</taxon>
        <taxon>Tetraparma</taxon>
    </lineage>
</organism>